<organism evidence="2 3">
    <name type="scientific">Actinoplanes xinjiangensis</name>
    <dbReference type="NCBI Taxonomy" id="512350"/>
    <lineage>
        <taxon>Bacteria</taxon>
        <taxon>Bacillati</taxon>
        <taxon>Actinomycetota</taxon>
        <taxon>Actinomycetes</taxon>
        <taxon>Micromonosporales</taxon>
        <taxon>Micromonosporaceae</taxon>
        <taxon>Actinoplanes</taxon>
    </lineage>
</organism>
<reference evidence="2 3" key="1">
    <citation type="submission" date="2018-05" db="EMBL/GenBank/DDBJ databases">
        <title>Genomic Encyclopedia of Archaeal and Bacterial Type Strains, Phase II (KMG-II): from individual species to whole genera.</title>
        <authorList>
            <person name="Goeker M."/>
        </authorList>
    </citation>
    <scope>NUCLEOTIDE SEQUENCE [LARGE SCALE GENOMIC DNA]</scope>
    <source>
        <strain evidence="2 3">DSM 45184</strain>
    </source>
</reference>
<accession>A0A316FDE8</accession>
<evidence type="ECO:0000313" key="3">
    <source>
        <dbReference type="Proteomes" id="UP000245697"/>
    </source>
</evidence>
<dbReference type="OrthoDB" id="4332189at2"/>
<gene>
    <name evidence="2" type="ORF">BC793_10918</name>
</gene>
<dbReference type="AlphaFoldDB" id="A0A316FDE8"/>
<comment type="caution">
    <text evidence="2">The sequence shown here is derived from an EMBL/GenBank/DDBJ whole genome shotgun (WGS) entry which is preliminary data.</text>
</comment>
<dbReference type="SUPFAM" id="SSF50969">
    <property type="entry name" value="YVTN repeat-like/Quinoprotein amine dehydrogenase"/>
    <property type="match status" value="1"/>
</dbReference>
<sequence>MKMRFAGAATTAFSVLLGTVATAPAPALADSSRNLSIKSVGDLVVDGVHQRVFVSDPDSGKIVATTYDGTIVATATGLPRVTGLALSADGGKLYGALESSRAIVALSAAGLTDPVRYDLGTGVYPVALENVAGKLWFTYDDFGSFPYAGADGNIGSLDLSGAEPAVTAPLDTTGAYGIWHGAPELTSAPGDSGLLAAFDPHSSGGTIGVYNVSGGTFTRTRAGQVGNGYTRSVAFTPDAAQVLVADTDGVTIAGSADLAEAGSYPIGDWGWAVAAASDGTVATAGPTLKVFAPGGTAPIREYSLPDTDPVSSGNDRVAERGLAWEPGGNRLFAVTENYSEIHHLRVYTEPKKSLPALKLSGPASATRAKPITITGSLTASLPLPAGTPVTVTRTDLEYPSGKALGTRTTAANGSFSFTDTTSAGGTVTYRVSYAGDATHAAVSATKAVAVSRTAPSLAINNNGKVYGYGSTATFTARLGTTYKNRTVEIWADPYGGDLGRRLLKRAVVNSKGTIAVNLKLYRNTAVTATFTGDARTAPKTAGATVYVKVPVSLKLSRHYRSSGGYKLFRKKTAAQFTVRMPAHSGRKAFVQLQVHHNGRWQNLAYDYFPTSGGTALVALSGGGLVGYKLRVRAAYRKGGSGDNVNYTTYTPYSYLKFTK</sequence>
<dbReference type="InterPro" id="IPR011044">
    <property type="entry name" value="Quino_amine_DH_bsu"/>
</dbReference>
<dbReference type="RefSeq" id="WP_146246370.1">
    <property type="nucleotide sequence ID" value="NZ_BONA01000052.1"/>
</dbReference>
<proteinExistence type="predicted"/>
<dbReference type="EMBL" id="QGGR01000009">
    <property type="protein sequence ID" value="PWK46453.1"/>
    <property type="molecule type" value="Genomic_DNA"/>
</dbReference>
<keyword evidence="3" id="KW-1185">Reference proteome</keyword>
<evidence type="ECO:0000313" key="2">
    <source>
        <dbReference type="EMBL" id="PWK46453.1"/>
    </source>
</evidence>
<feature type="chain" id="PRO_5016285933" description="Ig-like domain repeat protein" evidence="1">
    <location>
        <begin position="30"/>
        <end position="659"/>
    </location>
</feature>
<protein>
    <recommendedName>
        <fullName evidence="4">Ig-like domain repeat protein</fullName>
    </recommendedName>
</protein>
<keyword evidence="1" id="KW-0732">Signal</keyword>
<evidence type="ECO:0000256" key="1">
    <source>
        <dbReference type="SAM" id="SignalP"/>
    </source>
</evidence>
<evidence type="ECO:0008006" key="4">
    <source>
        <dbReference type="Google" id="ProtNLM"/>
    </source>
</evidence>
<feature type="signal peptide" evidence="1">
    <location>
        <begin position="1"/>
        <end position="29"/>
    </location>
</feature>
<name>A0A316FDE8_9ACTN</name>
<dbReference type="Proteomes" id="UP000245697">
    <property type="component" value="Unassembled WGS sequence"/>
</dbReference>